<dbReference type="SUPFAM" id="SSF82171">
    <property type="entry name" value="DPP6 N-terminal domain-like"/>
    <property type="match status" value="1"/>
</dbReference>
<reference evidence="1" key="1">
    <citation type="submission" date="2019-07" db="EMBL/GenBank/DDBJ databases">
        <authorList>
            <person name="Dittberner H."/>
        </authorList>
    </citation>
    <scope>NUCLEOTIDE SEQUENCE [LARGE SCALE GENOMIC DNA]</scope>
</reference>
<comment type="caution">
    <text evidence="1">The sequence shown here is derived from an EMBL/GenBank/DDBJ whole genome shotgun (WGS) entry which is preliminary data.</text>
</comment>
<dbReference type="Proteomes" id="UP000489600">
    <property type="component" value="Unassembled WGS sequence"/>
</dbReference>
<name>A0A565CK95_9BRAS</name>
<dbReference type="InterPro" id="IPR015943">
    <property type="entry name" value="WD40/YVTN_repeat-like_dom_sf"/>
</dbReference>
<dbReference type="Gene3D" id="2.130.10.10">
    <property type="entry name" value="YVTN repeat-like/Quinoprotein amine dehydrogenase"/>
    <property type="match status" value="1"/>
</dbReference>
<evidence type="ECO:0000313" key="2">
    <source>
        <dbReference type="Proteomes" id="UP000489600"/>
    </source>
</evidence>
<evidence type="ECO:0008006" key="3">
    <source>
        <dbReference type="Google" id="ProtNLM"/>
    </source>
</evidence>
<dbReference type="PANTHER" id="PTHR45290">
    <property type="entry name" value="OS03G0300300 PROTEIN"/>
    <property type="match status" value="1"/>
</dbReference>
<dbReference type="OrthoDB" id="10251741at2759"/>
<dbReference type="AlphaFoldDB" id="A0A565CK95"/>
<sequence>MRIKLMYSRSTLYRFGILWRKKRESKMRKLENTPRGLLVFGIGGDVLALNVASCKQKWRIRDCHRGGGIAFSYDGKKSCIYSCGADGKVFVYDLETGKRTNNLQSSTNAFSSLTISPDGEIMFTKKFAKTSSTYAFTEDGNSIMSSLIGENDISIWKIGDEIGDASFLLTLEHQPVFVDTWGGESGQELYVMEISERAACYYWYAFGSLGPENPIKVALVNEEGSLHTVFAAKKEYYVQFDSADVHIVTAFESPLELLFRKLLVRFLPKVRKFLLERYEKLYSLCSHGPTRRKRCVLGNRSDCLTRSCFEVRWSCK</sequence>
<dbReference type="PANTHER" id="PTHR45290:SF1">
    <property type="entry name" value="OS03G0300300 PROTEIN"/>
    <property type="match status" value="1"/>
</dbReference>
<proteinExistence type="predicted"/>
<gene>
    <name evidence="1" type="ORF">ANE_LOCUS24461</name>
</gene>
<organism evidence="1 2">
    <name type="scientific">Arabis nemorensis</name>
    <dbReference type="NCBI Taxonomy" id="586526"/>
    <lineage>
        <taxon>Eukaryota</taxon>
        <taxon>Viridiplantae</taxon>
        <taxon>Streptophyta</taxon>
        <taxon>Embryophyta</taxon>
        <taxon>Tracheophyta</taxon>
        <taxon>Spermatophyta</taxon>
        <taxon>Magnoliopsida</taxon>
        <taxon>eudicotyledons</taxon>
        <taxon>Gunneridae</taxon>
        <taxon>Pentapetalae</taxon>
        <taxon>rosids</taxon>
        <taxon>malvids</taxon>
        <taxon>Brassicales</taxon>
        <taxon>Brassicaceae</taxon>
        <taxon>Arabideae</taxon>
        <taxon>Arabis</taxon>
    </lineage>
</organism>
<keyword evidence="2" id="KW-1185">Reference proteome</keyword>
<evidence type="ECO:0000313" key="1">
    <source>
        <dbReference type="EMBL" id="VVB14017.1"/>
    </source>
</evidence>
<accession>A0A565CK95</accession>
<protein>
    <recommendedName>
        <fullName evidence="3">Anaphase-promoting complex subunit 4 WD40 domain-containing protein</fullName>
    </recommendedName>
</protein>
<dbReference type="EMBL" id="CABITT030000008">
    <property type="protein sequence ID" value="VVB14017.1"/>
    <property type="molecule type" value="Genomic_DNA"/>
</dbReference>